<name>W2SQ15_NECAM</name>
<dbReference type="PANTHER" id="PTHR11161">
    <property type="entry name" value="O-ACYLTRANSFERASE"/>
    <property type="match status" value="1"/>
</dbReference>
<dbReference type="InterPro" id="IPR052728">
    <property type="entry name" value="O2_lipid_transport_reg"/>
</dbReference>
<dbReference type="PANTHER" id="PTHR11161:SF0">
    <property type="entry name" value="O-ACYLTRANSFERASE LIKE PROTEIN"/>
    <property type="match status" value="1"/>
</dbReference>
<dbReference type="AlphaFoldDB" id="W2SQ15"/>
<evidence type="ECO:0000256" key="1">
    <source>
        <dbReference type="SAM" id="Phobius"/>
    </source>
</evidence>
<keyword evidence="1" id="KW-0472">Membrane</keyword>
<evidence type="ECO:0000313" key="3">
    <source>
        <dbReference type="Proteomes" id="UP000053676"/>
    </source>
</evidence>
<organism evidence="2 3">
    <name type="scientific">Necator americanus</name>
    <name type="common">Human hookworm</name>
    <dbReference type="NCBI Taxonomy" id="51031"/>
    <lineage>
        <taxon>Eukaryota</taxon>
        <taxon>Metazoa</taxon>
        <taxon>Ecdysozoa</taxon>
        <taxon>Nematoda</taxon>
        <taxon>Chromadorea</taxon>
        <taxon>Rhabditida</taxon>
        <taxon>Rhabditina</taxon>
        <taxon>Rhabditomorpha</taxon>
        <taxon>Strongyloidea</taxon>
        <taxon>Ancylostomatidae</taxon>
        <taxon>Bunostominae</taxon>
        <taxon>Necator</taxon>
    </lineage>
</organism>
<proteinExistence type="predicted"/>
<protein>
    <submittedName>
        <fullName evidence="2">Uncharacterized protein</fullName>
    </submittedName>
</protein>
<gene>
    <name evidence="2" type="ORF">NECAME_19203</name>
</gene>
<keyword evidence="3" id="KW-1185">Reference proteome</keyword>
<keyword evidence="1" id="KW-0812">Transmembrane</keyword>
<dbReference type="Proteomes" id="UP000053676">
    <property type="component" value="Unassembled WGS sequence"/>
</dbReference>
<feature type="non-terminal residue" evidence="2">
    <location>
        <position position="1"/>
    </location>
</feature>
<feature type="transmembrane region" description="Helical" evidence="1">
    <location>
        <begin position="6"/>
        <end position="24"/>
    </location>
</feature>
<dbReference type="KEGG" id="nai:NECAME_19203"/>
<accession>W2SQ15</accession>
<sequence>LVVISSWLAATAVALLSLYGPHDYMKGDNNWNKMVRGTYNNFSRIGWSLAVSWVIVANHLGWGGYKRMVDHVISSIHSPEFLLLTFKIYEVRIKK</sequence>
<dbReference type="EMBL" id="KI667094">
    <property type="protein sequence ID" value="ETN71730.1"/>
    <property type="molecule type" value="Genomic_DNA"/>
</dbReference>
<feature type="transmembrane region" description="Helical" evidence="1">
    <location>
        <begin position="45"/>
        <end position="65"/>
    </location>
</feature>
<dbReference type="OrthoDB" id="207378at2759"/>
<evidence type="ECO:0000313" key="2">
    <source>
        <dbReference type="EMBL" id="ETN71730.1"/>
    </source>
</evidence>
<keyword evidence="1" id="KW-1133">Transmembrane helix</keyword>
<reference evidence="3" key="1">
    <citation type="journal article" date="2014" name="Nat. Genet.">
        <title>Genome of the human hookworm Necator americanus.</title>
        <authorList>
            <person name="Tang Y.T."/>
            <person name="Gao X."/>
            <person name="Rosa B.A."/>
            <person name="Abubucker S."/>
            <person name="Hallsworth-Pepin K."/>
            <person name="Martin J."/>
            <person name="Tyagi R."/>
            <person name="Heizer E."/>
            <person name="Zhang X."/>
            <person name="Bhonagiri-Palsikar V."/>
            <person name="Minx P."/>
            <person name="Warren W.C."/>
            <person name="Wang Q."/>
            <person name="Zhan B."/>
            <person name="Hotez P.J."/>
            <person name="Sternberg P.W."/>
            <person name="Dougall A."/>
            <person name="Gaze S.T."/>
            <person name="Mulvenna J."/>
            <person name="Sotillo J."/>
            <person name="Ranganathan S."/>
            <person name="Rabelo E.M."/>
            <person name="Wilson R.K."/>
            <person name="Felgner P.L."/>
            <person name="Bethony J."/>
            <person name="Hawdon J.M."/>
            <person name="Gasser R.B."/>
            <person name="Loukas A."/>
            <person name="Mitreva M."/>
        </authorList>
    </citation>
    <scope>NUCLEOTIDE SEQUENCE [LARGE SCALE GENOMIC DNA]</scope>
</reference>